<evidence type="ECO:0000256" key="2">
    <source>
        <dbReference type="SAM" id="SignalP"/>
    </source>
</evidence>
<feature type="signal peptide" evidence="2">
    <location>
        <begin position="1"/>
        <end position="38"/>
    </location>
</feature>
<organism evidence="4 5">
    <name type="scientific">Kingdonia uniflora</name>
    <dbReference type="NCBI Taxonomy" id="39325"/>
    <lineage>
        <taxon>Eukaryota</taxon>
        <taxon>Viridiplantae</taxon>
        <taxon>Streptophyta</taxon>
        <taxon>Embryophyta</taxon>
        <taxon>Tracheophyta</taxon>
        <taxon>Spermatophyta</taxon>
        <taxon>Magnoliopsida</taxon>
        <taxon>Ranunculales</taxon>
        <taxon>Circaeasteraceae</taxon>
        <taxon>Kingdonia</taxon>
    </lineage>
</organism>
<reference evidence="4 5" key="1">
    <citation type="journal article" date="2020" name="IScience">
        <title>Genome Sequencing of the Endangered Kingdonia uniflora (Circaeasteraceae, Ranunculales) Reveals Potential Mechanisms of Evolutionary Specialization.</title>
        <authorList>
            <person name="Sun Y."/>
            <person name="Deng T."/>
            <person name="Zhang A."/>
            <person name="Moore M.J."/>
            <person name="Landis J.B."/>
            <person name="Lin N."/>
            <person name="Zhang H."/>
            <person name="Zhang X."/>
            <person name="Huang J."/>
            <person name="Zhang X."/>
            <person name="Sun H."/>
            <person name="Wang H."/>
        </authorList>
    </citation>
    <scope>NUCLEOTIDE SEQUENCE [LARGE SCALE GENOMIC DNA]</scope>
    <source>
        <strain evidence="4">TB1705</strain>
        <tissue evidence="4">Leaf</tissue>
    </source>
</reference>
<dbReference type="AlphaFoldDB" id="A0A7J7M607"/>
<gene>
    <name evidence="4" type="ORF">GIB67_023163</name>
</gene>
<evidence type="ECO:0000313" key="4">
    <source>
        <dbReference type="EMBL" id="KAF6150208.1"/>
    </source>
</evidence>
<feature type="compositionally biased region" description="Polar residues" evidence="1">
    <location>
        <begin position="192"/>
        <end position="202"/>
    </location>
</feature>
<feature type="chain" id="PRO_5029908139" description="Phytocyanin domain-containing protein" evidence="2">
    <location>
        <begin position="39"/>
        <end position="237"/>
    </location>
</feature>
<name>A0A7J7M607_9MAGN</name>
<evidence type="ECO:0000256" key="1">
    <source>
        <dbReference type="SAM" id="MobiDB-lite"/>
    </source>
</evidence>
<feature type="domain" description="Phytocyanin" evidence="3">
    <location>
        <begin position="40"/>
        <end position="160"/>
    </location>
</feature>
<proteinExistence type="predicted"/>
<dbReference type="PROSITE" id="PS51485">
    <property type="entry name" value="PHYTOCYANIN"/>
    <property type="match status" value="1"/>
</dbReference>
<dbReference type="OrthoDB" id="783836at2759"/>
<evidence type="ECO:0000259" key="3">
    <source>
        <dbReference type="PROSITE" id="PS51485"/>
    </source>
</evidence>
<dbReference type="GO" id="GO:0009055">
    <property type="term" value="F:electron transfer activity"/>
    <property type="evidence" value="ECO:0007669"/>
    <property type="project" value="InterPro"/>
</dbReference>
<dbReference type="PANTHER" id="PTHR33021:SF6">
    <property type="entry name" value="EARLY NODULIN-LIKE PROTEIN 18"/>
    <property type="match status" value="1"/>
</dbReference>
<protein>
    <recommendedName>
        <fullName evidence="3">Phytocyanin domain-containing protein</fullName>
    </recommendedName>
</protein>
<dbReference type="SUPFAM" id="SSF49503">
    <property type="entry name" value="Cupredoxins"/>
    <property type="match status" value="1"/>
</dbReference>
<dbReference type="Gene3D" id="2.60.40.420">
    <property type="entry name" value="Cupredoxins - blue copper proteins"/>
    <property type="match status" value="1"/>
</dbReference>
<dbReference type="PANTHER" id="PTHR33021">
    <property type="entry name" value="BLUE COPPER PROTEIN"/>
    <property type="match status" value="1"/>
</dbReference>
<evidence type="ECO:0000313" key="5">
    <source>
        <dbReference type="Proteomes" id="UP000541444"/>
    </source>
</evidence>
<dbReference type="Pfam" id="PF02298">
    <property type="entry name" value="Cu_bind_like"/>
    <property type="match status" value="1"/>
</dbReference>
<dbReference type="InterPro" id="IPR008972">
    <property type="entry name" value="Cupredoxin"/>
</dbReference>
<dbReference type="GO" id="GO:0005886">
    <property type="term" value="C:plasma membrane"/>
    <property type="evidence" value="ECO:0007669"/>
    <property type="project" value="TreeGrafter"/>
</dbReference>
<feature type="region of interest" description="Disordered" evidence="1">
    <location>
        <begin position="165"/>
        <end position="209"/>
    </location>
</feature>
<dbReference type="EMBL" id="JACGCM010001753">
    <property type="protein sequence ID" value="KAF6150208.1"/>
    <property type="molecule type" value="Genomic_DNA"/>
</dbReference>
<dbReference type="FunFam" id="2.60.40.420:FF:000048">
    <property type="entry name" value="Early nodulin-like protein 18"/>
    <property type="match status" value="1"/>
</dbReference>
<keyword evidence="5" id="KW-1185">Reference proteome</keyword>
<accession>A0A7J7M607</accession>
<comment type="caution">
    <text evidence="4">The sequence shown here is derived from an EMBL/GenBank/DDBJ whole genome shotgun (WGS) entry which is preliminary data.</text>
</comment>
<sequence length="237" mass="26694">MYQRTSLGYMSCKCITPFLFLLLCSSLLLSLPGSVVEAYKNYTVGDSLGWYDNTQKPSVNYQKWVGTKNFSLGDFLFFNTDNNHSIIQTYNFTTYKECDFEDAELDDTIEWSTGDPSFTNLVPVTRAVPLTKEGITYFFSGDFDGEQCQHGQHFKINVTHGQGLPESLKSPSTVESPAPTSPDDDSIPNPDTPVSSNFNNPKESGDDKEPTSFALVIRLLDMKLHMLMMFVCAWLFF</sequence>
<dbReference type="Proteomes" id="UP000541444">
    <property type="component" value="Unassembled WGS sequence"/>
</dbReference>
<dbReference type="InterPro" id="IPR039391">
    <property type="entry name" value="Phytocyanin-like"/>
</dbReference>
<dbReference type="InterPro" id="IPR003245">
    <property type="entry name" value="Phytocyanin_dom"/>
</dbReference>
<keyword evidence="2" id="KW-0732">Signal</keyword>